<name>A0A840UUA1_9BACT</name>
<accession>A0A840UUA1</accession>
<comment type="caution">
    <text evidence="7">The sequence shown here is derived from an EMBL/GenBank/DDBJ whole genome shotgun (WGS) entry which is preliminary data.</text>
</comment>
<evidence type="ECO:0000256" key="1">
    <source>
        <dbReference type="ARBA" id="ARBA00004651"/>
    </source>
</evidence>
<dbReference type="InterPro" id="IPR051611">
    <property type="entry name" value="ECF_transporter_component"/>
</dbReference>
<feature type="transmembrane region" description="Helical" evidence="6">
    <location>
        <begin position="53"/>
        <end position="72"/>
    </location>
</feature>
<feature type="transmembrane region" description="Helical" evidence="6">
    <location>
        <begin position="102"/>
        <end position="121"/>
    </location>
</feature>
<proteinExistence type="predicted"/>
<dbReference type="Pfam" id="PF02361">
    <property type="entry name" value="CbiQ"/>
    <property type="match status" value="1"/>
</dbReference>
<evidence type="ECO:0000256" key="6">
    <source>
        <dbReference type="SAM" id="Phobius"/>
    </source>
</evidence>
<feature type="transmembrane region" description="Helical" evidence="6">
    <location>
        <begin position="239"/>
        <end position="261"/>
    </location>
</feature>
<dbReference type="GO" id="GO:0006824">
    <property type="term" value="P:cobalt ion transport"/>
    <property type="evidence" value="ECO:0007669"/>
    <property type="project" value="InterPro"/>
</dbReference>
<dbReference type="Proteomes" id="UP000539642">
    <property type="component" value="Unassembled WGS sequence"/>
</dbReference>
<dbReference type="NCBIfam" id="TIGR02454">
    <property type="entry name" value="ECF_T_CbiQ"/>
    <property type="match status" value="1"/>
</dbReference>
<evidence type="ECO:0000313" key="8">
    <source>
        <dbReference type="Proteomes" id="UP000539642"/>
    </source>
</evidence>
<keyword evidence="3 6" id="KW-0812">Transmembrane</keyword>
<keyword evidence="2" id="KW-1003">Cell membrane</keyword>
<evidence type="ECO:0000256" key="2">
    <source>
        <dbReference type="ARBA" id="ARBA00022475"/>
    </source>
</evidence>
<organism evidence="7 8">
    <name type="scientific">Desulfoprunum benzoelyticum</name>
    <dbReference type="NCBI Taxonomy" id="1506996"/>
    <lineage>
        <taxon>Bacteria</taxon>
        <taxon>Pseudomonadati</taxon>
        <taxon>Thermodesulfobacteriota</taxon>
        <taxon>Desulfobulbia</taxon>
        <taxon>Desulfobulbales</taxon>
        <taxon>Desulfobulbaceae</taxon>
        <taxon>Desulfoprunum</taxon>
    </lineage>
</organism>
<evidence type="ECO:0000256" key="3">
    <source>
        <dbReference type="ARBA" id="ARBA00022692"/>
    </source>
</evidence>
<keyword evidence="4 6" id="KW-1133">Transmembrane helix</keyword>
<dbReference type="CDD" id="cd16914">
    <property type="entry name" value="EcfT"/>
    <property type="match status" value="1"/>
</dbReference>
<dbReference type="PANTHER" id="PTHR34857">
    <property type="entry name" value="SLL0384 PROTEIN"/>
    <property type="match status" value="1"/>
</dbReference>
<dbReference type="RefSeq" id="WP_183351133.1">
    <property type="nucleotide sequence ID" value="NZ_JACHEO010000011.1"/>
</dbReference>
<evidence type="ECO:0000256" key="5">
    <source>
        <dbReference type="ARBA" id="ARBA00023136"/>
    </source>
</evidence>
<protein>
    <submittedName>
        <fullName evidence="7">Cobalt/nickel transport system permease protein</fullName>
    </submittedName>
</protein>
<keyword evidence="5 6" id="KW-0472">Membrane</keyword>
<evidence type="ECO:0000256" key="4">
    <source>
        <dbReference type="ARBA" id="ARBA00022989"/>
    </source>
</evidence>
<dbReference type="PANTHER" id="PTHR34857:SF2">
    <property type="entry name" value="SLL0384 PROTEIN"/>
    <property type="match status" value="1"/>
</dbReference>
<reference evidence="7 8" key="1">
    <citation type="submission" date="2020-08" db="EMBL/GenBank/DDBJ databases">
        <title>Genomic Encyclopedia of Type Strains, Phase IV (KMG-IV): sequencing the most valuable type-strain genomes for metagenomic binning, comparative biology and taxonomic classification.</title>
        <authorList>
            <person name="Goeker M."/>
        </authorList>
    </citation>
    <scope>NUCLEOTIDE SEQUENCE [LARGE SCALE GENOMIC DNA]</scope>
    <source>
        <strain evidence="7 8">DSM 28570</strain>
    </source>
</reference>
<dbReference type="GO" id="GO:0043190">
    <property type="term" value="C:ATP-binding cassette (ABC) transporter complex"/>
    <property type="evidence" value="ECO:0007669"/>
    <property type="project" value="InterPro"/>
</dbReference>
<gene>
    <name evidence="7" type="ORF">HNQ81_002151</name>
</gene>
<evidence type="ECO:0000313" key="7">
    <source>
        <dbReference type="EMBL" id="MBB5348416.1"/>
    </source>
</evidence>
<comment type="subcellular location">
    <subcellularLocation>
        <location evidence="1">Cell membrane</location>
        <topology evidence="1">Multi-pass membrane protein</topology>
    </subcellularLocation>
</comment>
<feature type="transmembrane region" description="Helical" evidence="6">
    <location>
        <begin position="128"/>
        <end position="147"/>
    </location>
</feature>
<dbReference type="EMBL" id="JACHEO010000011">
    <property type="protein sequence ID" value="MBB5348416.1"/>
    <property type="molecule type" value="Genomic_DNA"/>
</dbReference>
<feature type="transmembrane region" description="Helical" evidence="6">
    <location>
        <begin position="79"/>
        <end position="96"/>
    </location>
</feature>
<dbReference type="AlphaFoldDB" id="A0A840UUA1"/>
<sequence length="269" mass="30268">MAKIDTAFFDLSKLEEMANNDTVIHRIDPRIKVLVASMFVICVVSFHKYTISAILPFGLFLIIVMGLAEIPAFFLLKKIVLVSPFAIMVGIFNPLFDQQPIMVLGAITITGGWVSFVSILLRFGLCVGAVLVLIASTGFNTICLAMVKLGMPKIFAVQLLMLYRYIFVLIEEGLRMYQAMTLRTFHGRAIAMKTYMHLAGQLLLRTLDRAQRIHLAMLCRGFDGNIRIRQSLRMARLDIFFLAACFAILLLMRCYNIPAMFGRLITGIT</sequence>
<dbReference type="InterPro" id="IPR012809">
    <property type="entry name" value="ECF_CbiQ"/>
</dbReference>
<dbReference type="InterPro" id="IPR003339">
    <property type="entry name" value="ABC/ECF_trnsptr_transmembrane"/>
</dbReference>
<keyword evidence="8" id="KW-1185">Reference proteome</keyword>